<dbReference type="PROSITE" id="PS00409">
    <property type="entry name" value="PROKAR_NTER_METHYL"/>
    <property type="match status" value="1"/>
</dbReference>
<evidence type="ECO:0000256" key="1">
    <source>
        <dbReference type="SAM" id="Phobius"/>
    </source>
</evidence>
<dbReference type="InterPro" id="IPR012902">
    <property type="entry name" value="N_methyl_site"/>
</dbReference>
<evidence type="ECO:0000313" key="3">
    <source>
        <dbReference type="Proteomes" id="UP001564408"/>
    </source>
</evidence>
<keyword evidence="1" id="KW-1133">Transmembrane helix</keyword>
<keyword evidence="1" id="KW-0812">Transmembrane</keyword>
<organism evidence="2 3">
    <name type="scientific">Thioalkalicoccus limnaeus</name>
    <dbReference type="NCBI Taxonomy" id="120681"/>
    <lineage>
        <taxon>Bacteria</taxon>
        <taxon>Pseudomonadati</taxon>
        <taxon>Pseudomonadota</taxon>
        <taxon>Gammaproteobacteria</taxon>
        <taxon>Chromatiales</taxon>
        <taxon>Chromatiaceae</taxon>
        <taxon>Thioalkalicoccus</taxon>
    </lineage>
</organism>
<dbReference type="RefSeq" id="WP_369667091.1">
    <property type="nucleotide sequence ID" value="NZ_JBDKXB010000011.1"/>
</dbReference>
<evidence type="ECO:0000313" key="2">
    <source>
        <dbReference type="EMBL" id="MEY6432705.1"/>
    </source>
</evidence>
<keyword evidence="3" id="KW-1185">Reference proteome</keyword>
<sequence length="139" mass="15124">MKRVGFGQWVDSRQAGFSLLEVLVAFAILALSLGVLLQIFSQALRVTAAGVDYGRAATLAESRLQAVGFEIPLELGYHRGEDDDGLTWSVAIEPFALEAEFPGEPLAIPYLVRIEVVWPDAGRSERQLTLTSLRLGALP</sequence>
<dbReference type="Pfam" id="PF07963">
    <property type="entry name" value="N_methyl"/>
    <property type="match status" value="1"/>
</dbReference>
<accession>A0ABV4BEV1</accession>
<dbReference type="EMBL" id="JBDKXB010000011">
    <property type="protein sequence ID" value="MEY6432705.1"/>
    <property type="molecule type" value="Genomic_DNA"/>
</dbReference>
<comment type="caution">
    <text evidence="2">The sequence shown here is derived from an EMBL/GenBank/DDBJ whole genome shotgun (WGS) entry which is preliminary data.</text>
</comment>
<dbReference type="Proteomes" id="UP001564408">
    <property type="component" value="Unassembled WGS sequence"/>
</dbReference>
<dbReference type="NCBIfam" id="TIGR02532">
    <property type="entry name" value="IV_pilin_GFxxxE"/>
    <property type="match status" value="1"/>
</dbReference>
<name>A0ABV4BEV1_9GAMM</name>
<gene>
    <name evidence="2" type="ORF">ABC977_09840</name>
</gene>
<keyword evidence="1" id="KW-0472">Membrane</keyword>
<feature type="transmembrane region" description="Helical" evidence="1">
    <location>
        <begin position="15"/>
        <end position="37"/>
    </location>
</feature>
<protein>
    <submittedName>
        <fullName evidence="2">Prepilin-type N-terminal cleavage/methylation domain-containing protein</fullName>
    </submittedName>
</protein>
<reference evidence="2 3" key="1">
    <citation type="submission" date="2024-05" db="EMBL/GenBank/DDBJ databases">
        <title>Genome Sequence and Characterization of the New Strain Purple Sulfur Bacterium of Genus Thioalkalicoccus.</title>
        <authorList>
            <person name="Bryantseva I.A."/>
            <person name="Kyndt J.A."/>
            <person name="Imhoff J.F."/>
        </authorList>
    </citation>
    <scope>NUCLEOTIDE SEQUENCE [LARGE SCALE GENOMIC DNA]</scope>
    <source>
        <strain evidence="2 3">Um2</strain>
    </source>
</reference>
<proteinExistence type="predicted"/>